<dbReference type="RefSeq" id="WP_084925982.1">
    <property type="nucleotide sequence ID" value="NZ_NCVE01000024.1"/>
</dbReference>
<feature type="domain" description="PIN like" evidence="1">
    <location>
        <begin position="17"/>
        <end position="259"/>
    </location>
</feature>
<evidence type="ECO:0000313" key="2">
    <source>
        <dbReference type="EMBL" id="ORO90318.1"/>
    </source>
</evidence>
<reference evidence="2 3" key="1">
    <citation type="journal article" date="2016" name="Eur. J. Clin. Microbiol. Infect. Dis.">
        <title>Whole genome sequencing as a tool for phylogenetic analysis of clinical strains of Mitis group streptococci.</title>
        <authorList>
            <person name="Rasmussen L.H."/>
            <person name="Dargis R."/>
            <person name="Hojholt K."/>
            <person name="Christensen J.J."/>
            <person name="Skovgaard O."/>
            <person name="Justesen U.S."/>
            <person name="Rosenvinge F.S."/>
            <person name="Moser C."/>
            <person name="Lukjancenko O."/>
            <person name="Rasmussen S."/>
            <person name="Nielsen X.C."/>
        </authorList>
    </citation>
    <scope>NUCLEOTIDE SEQUENCE [LARGE SCALE GENOMIC DNA]</scope>
    <source>
        <strain evidence="2 3">RH_50738_11</strain>
    </source>
</reference>
<dbReference type="AlphaFoldDB" id="A0AAX0NAQ1"/>
<dbReference type="Proteomes" id="UP000193441">
    <property type="component" value="Unassembled WGS sequence"/>
</dbReference>
<name>A0AAX0NAQ1_STRMT</name>
<proteinExistence type="predicted"/>
<accession>A0AAX0NAQ1</accession>
<evidence type="ECO:0000259" key="1">
    <source>
        <dbReference type="Pfam" id="PF18476"/>
    </source>
</evidence>
<dbReference type="Pfam" id="PF18476">
    <property type="entry name" value="PIN_8"/>
    <property type="match status" value="1"/>
</dbReference>
<protein>
    <recommendedName>
        <fullName evidence="1">PIN like domain-containing protein</fullName>
    </recommendedName>
</protein>
<evidence type="ECO:0000313" key="3">
    <source>
        <dbReference type="Proteomes" id="UP000193441"/>
    </source>
</evidence>
<sequence length="479" mass="56432">MEITDLKYIYHSSDYKVFLDSSFLLGLMRQRESITIEFIGKLQEINEHIVTSYTVRDEFKRNLNTYKKEKVAQRINNNLREYNKLYEKLVGKLNLIRNDISSQNISTNQIKINKEYINFLNVKKHLVGEIEKINNTQVYNREKLNKVETFAEDLFSSPNFISKPGVSEFLELVSKGYTRMIHKFPPGYEDYKEKYSRDYNKENNPQQIVRYLGDYFIWESLLKNVGGTKYIIFITDDKKEDWWDPHDLGKEIYTPRRELIEEFEERNPSSNLHMITLEKAVLLLQQLAGVSLSDFILEESNYSDILRDELIKEYSDQLVDLITNEFYFDFKEFTWQFSSFQINDSSFLDAKKLESQNYELSFLVTSSLLYQDKEKDEILKIEGIECEISITVTDLVLPEGKEINECWDMKIKDIAIQDCSPIVTNIDKIFGGRLKNDGILSAARDDVDHQLELIELKSDWIAESSGRGLHEQPYIIDYR</sequence>
<gene>
    <name evidence="2" type="ORF">B7701_03585</name>
</gene>
<dbReference type="EMBL" id="NCVE01000024">
    <property type="protein sequence ID" value="ORO90318.1"/>
    <property type="molecule type" value="Genomic_DNA"/>
</dbReference>
<comment type="caution">
    <text evidence="2">The sequence shown here is derived from an EMBL/GenBank/DDBJ whole genome shotgun (WGS) entry which is preliminary data.</text>
</comment>
<dbReference type="InterPro" id="IPR041578">
    <property type="entry name" value="PIN_8"/>
</dbReference>
<organism evidence="2 3">
    <name type="scientific">Streptococcus mitis</name>
    <dbReference type="NCBI Taxonomy" id="28037"/>
    <lineage>
        <taxon>Bacteria</taxon>
        <taxon>Bacillati</taxon>
        <taxon>Bacillota</taxon>
        <taxon>Bacilli</taxon>
        <taxon>Lactobacillales</taxon>
        <taxon>Streptococcaceae</taxon>
        <taxon>Streptococcus</taxon>
        <taxon>Streptococcus mitis group</taxon>
    </lineage>
</organism>